<dbReference type="AlphaFoldDB" id="A0A6J4JRV9"/>
<sequence>MAGEHARRAAYERLYAEYREAARALDAARARGVNMAELVRLRERMRALWEGLATWRRAE</sequence>
<name>A0A6J4JRV9_9CHLR</name>
<reference evidence="1" key="1">
    <citation type="submission" date="2020-02" db="EMBL/GenBank/DDBJ databases">
        <authorList>
            <person name="Meier V. D."/>
        </authorList>
    </citation>
    <scope>NUCLEOTIDE SEQUENCE</scope>
    <source>
        <strain evidence="1">AVDCRST_MAG77</strain>
    </source>
</reference>
<protein>
    <submittedName>
        <fullName evidence="1">Uncharacterized protein</fullName>
    </submittedName>
</protein>
<gene>
    <name evidence="1" type="ORF">AVDCRST_MAG77-4214</name>
</gene>
<accession>A0A6J4JRV9</accession>
<dbReference type="EMBL" id="CADCTC010000227">
    <property type="protein sequence ID" value="CAA9285859.1"/>
    <property type="molecule type" value="Genomic_DNA"/>
</dbReference>
<evidence type="ECO:0000313" key="1">
    <source>
        <dbReference type="EMBL" id="CAA9285859.1"/>
    </source>
</evidence>
<proteinExistence type="predicted"/>
<organism evidence="1">
    <name type="scientific">uncultured Chloroflexota bacterium</name>
    <dbReference type="NCBI Taxonomy" id="166587"/>
    <lineage>
        <taxon>Bacteria</taxon>
        <taxon>Bacillati</taxon>
        <taxon>Chloroflexota</taxon>
        <taxon>environmental samples</taxon>
    </lineage>
</organism>